<protein>
    <submittedName>
        <fullName evidence="1">Uncharacterized protein</fullName>
    </submittedName>
</protein>
<evidence type="ECO:0000313" key="1">
    <source>
        <dbReference type="EMBL" id="EIE22471.1"/>
    </source>
</evidence>
<keyword evidence="2" id="KW-1185">Reference proteome</keyword>
<evidence type="ECO:0000313" key="2">
    <source>
        <dbReference type="Proteomes" id="UP000007264"/>
    </source>
</evidence>
<proteinExistence type="predicted"/>
<organism evidence="1 2">
    <name type="scientific">Coccomyxa subellipsoidea (strain C-169)</name>
    <name type="common">Green microalga</name>
    <dbReference type="NCBI Taxonomy" id="574566"/>
    <lineage>
        <taxon>Eukaryota</taxon>
        <taxon>Viridiplantae</taxon>
        <taxon>Chlorophyta</taxon>
        <taxon>core chlorophytes</taxon>
        <taxon>Trebouxiophyceae</taxon>
        <taxon>Trebouxiophyceae incertae sedis</taxon>
        <taxon>Coccomyxaceae</taxon>
        <taxon>Coccomyxa</taxon>
        <taxon>Coccomyxa subellipsoidea</taxon>
    </lineage>
</organism>
<reference evidence="1 2" key="1">
    <citation type="journal article" date="2012" name="Genome Biol.">
        <title>The genome of the polar eukaryotic microalga coccomyxa subellipsoidea reveals traits of cold adaptation.</title>
        <authorList>
            <person name="Blanc G."/>
            <person name="Agarkova I."/>
            <person name="Grimwood J."/>
            <person name="Kuo A."/>
            <person name="Brueggeman A."/>
            <person name="Dunigan D."/>
            <person name="Gurnon J."/>
            <person name="Ladunga I."/>
            <person name="Lindquist E."/>
            <person name="Lucas S."/>
            <person name="Pangilinan J."/>
            <person name="Proschold T."/>
            <person name="Salamov A."/>
            <person name="Schmutz J."/>
            <person name="Weeks D."/>
            <person name="Yamada T."/>
            <person name="Claverie J.M."/>
            <person name="Grigoriev I."/>
            <person name="Van Etten J."/>
            <person name="Lomsadze A."/>
            <person name="Borodovsky M."/>
        </authorList>
    </citation>
    <scope>NUCLEOTIDE SEQUENCE [LARGE SCALE GENOMIC DNA]</scope>
    <source>
        <strain evidence="1 2">C-169</strain>
    </source>
</reference>
<name>I0YVQ2_COCSC</name>
<dbReference type="AlphaFoldDB" id="I0YVQ2"/>
<dbReference type="EMBL" id="AGSI01000010">
    <property type="protein sequence ID" value="EIE22471.1"/>
    <property type="molecule type" value="Genomic_DNA"/>
</dbReference>
<gene>
    <name evidence="1" type="ORF">COCSUDRAFT_33527</name>
</gene>
<comment type="caution">
    <text evidence="1">The sequence shown here is derived from an EMBL/GenBank/DDBJ whole genome shotgun (WGS) entry which is preliminary data.</text>
</comment>
<sequence length="126" mass="14096">MSTARHSTQIAAVFGRTAVFQTINSMLLNLAVFPGQNFGPGFFPPVEARGRDLLLLCARCFLGYHADHRCRHRSILRANSLPWYLDFLHSLRLCSLLFFHILAILQGSKDFDLKCIMLLSGSGVGE</sequence>
<dbReference type="KEGG" id="csl:COCSUDRAFT_33527"/>
<dbReference type="Proteomes" id="UP000007264">
    <property type="component" value="Unassembled WGS sequence"/>
</dbReference>
<dbReference type="RefSeq" id="XP_005647015.1">
    <property type="nucleotide sequence ID" value="XM_005646958.1"/>
</dbReference>
<dbReference type="GeneID" id="17040457"/>
<accession>I0YVQ2</accession>